<comment type="caution">
    <text evidence="2">The sequence shown here is derived from an EMBL/GenBank/DDBJ whole genome shotgun (WGS) entry which is preliminary data.</text>
</comment>
<reference evidence="2 3" key="1">
    <citation type="submission" date="2024-09" db="EMBL/GenBank/DDBJ databases">
        <title>Rethinking Asexuality: The Enigmatic Case of Functional Sexual Genes in Lepraria (Stereocaulaceae).</title>
        <authorList>
            <person name="Doellman M."/>
            <person name="Sun Y."/>
            <person name="Barcenas-Pena A."/>
            <person name="Lumbsch H.T."/>
            <person name="Grewe F."/>
        </authorList>
    </citation>
    <scope>NUCLEOTIDE SEQUENCE [LARGE SCALE GENOMIC DNA]</scope>
    <source>
        <strain evidence="2 3">Mercado 3170</strain>
    </source>
</reference>
<evidence type="ECO:0008006" key="4">
    <source>
        <dbReference type="Google" id="ProtNLM"/>
    </source>
</evidence>
<name>A0ABR4A2L7_9LECA</name>
<evidence type="ECO:0000256" key="1">
    <source>
        <dbReference type="SAM" id="MobiDB-lite"/>
    </source>
</evidence>
<feature type="region of interest" description="Disordered" evidence="1">
    <location>
        <begin position="1"/>
        <end position="20"/>
    </location>
</feature>
<dbReference type="EMBL" id="JBEFKJ010000024">
    <property type="protein sequence ID" value="KAL2039744.1"/>
    <property type="molecule type" value="Genomic_DNA"/>
</dbReference>
<keyword evidence="3" id="KW-1185">Reference proteome</keyword>
<organism evidence="2 3">
    <name type="scientific">Stereocaulon virgatum</name>
    <dbReference type="NCBI Taxonomy" id="373712"/>
    <lineage>
        <taxon>Eukaryota</taxon>
        <taxon>Fungi</taxon>
        <taxon>Dikarya</taxon>
        <taxon>Ascomycota</taxon>
        <taxon>Pezizomycotina</taxon>
        <taxon>Lecanoromycetes</taxon>
        <taxon>OSLEUM clade</taxon>
        <taxon>Lecanoromycetidae</taxon>
        <taxon>Lecanorales</taxon>
        <taxon>Lecanorineae</taxon>
        <taxon>Stereocaulaceae</taxon>
        <taxon>Stereocaulon</taxon>
    </lineage>
</organism>
<sequence length="105" mass="12138">MLYNQWEPYHLDPRPDAKKTEPSIRAIARIHGLVHTTVQRRSKGTLSNKDAHIIQQRLSPGEEAALREWILQLAEWGWPARVSKAKKMAEEKLHERKDSKPLGPN</sequence>
<proteinExistence type="predicted"/>
<protein>
    <recommendedName>
        <fullName evidence="4">HTH CENPB-type domain-containing protein</fullName>
    </recommendedName>
</protein>
<evidence type="ECO:0000313" key="3">
    <source>
        <dbReference type="Proteomes" id="UP001590950"/>
    </source>
</evidence>
<accession>A0ABR4A2L7</accession>
<dbReference type="Proteomes" id="UP001590950">
    <property type="component" value="Unassembled WGS sequence"/>
</dbReference>
<feature type="compositionally biased region" description="Basic and acidic residues" evidence="1">
    <location>
        <begin position="9"/>
        <end position="20"/>
    </location>
</feature>
<evidence type="ECO:0000313" key="2">
    <source>
        <dbReference type="EMBL" id="KAL2039744.1"/>
    </source>
</evidence>
<gene>
    <name evidence="2" type="ORF">N7G274_007603</name>
</gene>